<keyword evidence="3" id="KW-1185">Reference proteome</keyword>
<feature type="compositionally biased region" description="Gly residues" evidence="1">
    <location>
        <begin position="125"/>
        <end position="137"/>
    </location>
</feature>
<protein>
    <recommendedName>
        <fullName evidence="4">Cytoplasmic protein</fullName>
    </recommendedName>
</protein>
<evidence type="ECO:0000313" key="2">
    <source>
        <dbReference type="EMBL" id="MDL2059006.1"/>
    </source>
</evidence>
<dbReference type="RefSeq" id="WP_243377304.1">
    <property type="nucleotide sequence ID" value="NZ_JAKZJU020000001.1"/>
</dbReference>
<accession>A0ABT7IKX2</accession>
<gene>
    <name evidence="2" type="ORF">MUN46_003460</name>
</gene>
<name>A0ABT7IKX2_9BURK</name>
<dbReference type="Proteomes" id="UP001165481">
    <property type="component" value="Unassembled WGS sequence"/>
</dbReference>
<sequence>MKENMADLSGLKAEMDAGNLFEEKIISDRKVGTIRVLTPVKADGTADASRTPVFMGEVQIMTHMGALPISFEIKAGTLAEAVASYGEAAKQGVEDTLKRLEDLREQAAHRIVTPGTEGFQVPPQGGSGISGSGLVGL</sequence>
<comment type="caution">
    <text evidence="2">The sequence shown here is derived from an EMBL/GenBank/DDBJ whole genome shotgun (WGS) entry which is preliminary data.</text>
</comment>
<feature type="region of interest" description="Disordered" evidence="1">
    <location>
        <begin position="115"/>
        <end position="137"/>
    </location>
</feature>
<evidence type="ECO:0008006" key="4">
    <source>
        <dbReference type="Google" id="ProtNLM"/>
    </source>
</evidence>
<reference evidence="2" key="1">
    <citation type="submission" date="2023-03" db="EMBL/GenBank/DDBJ databases">
        <title>Mesosutterella sp. nov. isolated from porcine feces.</title>
        <authorList>
            <person name="Yu S."/>
        </authorList>
    </citation>
    <scope>NUCLEOTIDE SEQUENCE</scope>
    <source>
        <strain evidence="2">AGMB02718</strain>
    </source>
</reference>
<proteinExistence type="predicted"/>
<evidence type="ECO:0000313" key="3">
    <source>
        <dbReference type="Proteomes" id="UP001165481"/>
    </source>
</evidence>
<evidence type="ECO:0000256" key="1">
    <source>
        <dbReference type="SAM" id="MobiDB-lite"/>
    </source>
</evidence>
<dbReference type="EMBL" id="JAKZJU020000001">
    <property type="protein sequence ID" value="MDL2059006.1"/>
    <property type="molecule type" value="Genomic_DNA"/>
</dbReference>
<organism evidence="2 3">
    <name type="scientific">Mesosutterella faecium</name>
    <dbReference type="NCBI Taxonomy" id="2925194"/>
    <lineage>
        <taxon>Bacteria</taxon>
        <taxon>Pseudomonadati</taxon>
        <taxon>Pseudomonadota</taxon>
        <taxon>Betaproteobacteria</taxon>
        <taxon>Burkholderiales</taxon>
        <taxon>Sutterellaceae</taxon>
        <taxon>Mesosutterella</taxon>
    </lineage>
</organism>